<dbReference type="PANTHER" id="PTHR46796:SF13">
    <property type="entry name" value="HTH-TYPE TRANSCRIPTIONAL ACTIVATOR RHAS"/>
    <property type="match status" value="1"/>
</dbReference>
<evidence type="ECO:0000256" key="3">
    <source>
        <dbReference type="ARBA" id="ARBA00023163"/>
    </source>
</evidence>
<feature type="domain" description="HTH araC/xylS-type" evidence="4">
    <location>
        <begin position="161"/>
        <end position="266"/>
    </location>
</feature>
<sequence length="277" mass="31559">MRHYEFVPGPDWQKHIAAFWMLTIDAGREPAGMRIYADGCADLIYNAGESIAYFFPMAGAQQAIPLYPRRLYLGGTMTAYGVLKGEVGTLLTGIRFWPGGFYALFAQPMEPALDSTIEFPLDQLGTLMGQPENLAIRLNRWFDDRSTHGMLPKAGVYDFVYLRKRMYQSAGLISVETLADEMHVSQKTLERIFKKNVGIPPKEFLRIIRFQELLKRLRNKKGENHASVAKESLLQTAFELGYYDHAHLTKEFKKYSGLLPSELSNFYKTGLSDGQYF</sequence>
<dbReference type="Proteomes" id="UP000515369">
    <property type="component" value="Chromosome"/>
</dbReference>
<dbReference type="PANTHER" id="PTHR46796">
    <property type="entry name" value="HTH-TYPE TRANSCRIPTIONAL ACTIVATOR RHAS-RELATED"/>
    <property type="match status" value="1"/>
</dbReference>
<gene>
    <name evidence="5" type="ORF">H3H32_32095</name>
</gene>
<dbReference type="InterPro" id="IPR046532">
    <property type="entry name" value="DUF6597"/>
</dbReference>
<dbReference type="Pfam" id="PF20240">
    <property type="entry name" value="DUF6597"/>
    <property type="match status" value="1"/>
</dbReference>
<reference evidence="5 6" key="1">
    <citation type="submission" date="2020-07" db="EMBL/GenBank/DDBJ databases">
        <title>Spirosoma foliorum sp. nov., isolated from the leaves on the Nejang mountain Korea, Republic of.</title>
        <authorList>
            <person name="Ho H."/>
            <person name="Lee Y.-J."/>
            <person name="Nurcahyanto D.-A."/>
            <person name="Kim S.-G."/>
        </authorList>
    </citation>
    <scope>NUCLEOTIDE SEQUENCE [LARGE SCALE GENOMIC DNA]</scope>
    <source>
        <strain evidence="5 6">PL0136</strain>
    </source>
</reference>
<evidence type="ECO:0000259" key="4">
    <source>
        <dbReference type="PROSITE" id="PS01124"/>
    </source>
</evidence>
<dbReference type="EMBL" id="CP059732">
    <property type="protein sequence ID" value="QMW02499.1"/>
    <property type="molecule type" value="Genomic_DNA"/>
</dbReference>
<accession>A0A7G5GUF7</accession>
<dbReference type="Gene3D" id="1.10.10.60">
    <property type="entry name" value="Homeodomain-like"/>
    <property type="match status" value="1"/>
</dbReference>
<evidence type="ECO:0000256" key="1">
    <source>
        <dbReference type="ARBA" id="ARBA00023015"/>
    </source>
</evidence>
<name>A0A7G5GUF7_9BACT</name>
<proteinExistence type="predicted"/>
<dbReference type="Pfam" id="PF12833">
    <property type="entry name" value="HTH_18"/>
    <property type="match status" value="1"/>
</dbReference>
<keyword evidence="3" id="KW-0804">Transcription</keyword>
<dbReference type="RefSeq" id="WP_182459805.1">
    <property type="nucleotide sequence ID" value="NZ_CP059732.1"/>
</dbReference>
<keyword evidence="1" id="KW-0805">Transcription regulation</keyword>
<dbReference type="PROSITE" id="PS01124">
    <property type="entry name" value="HTH_ARAC_FAMILY_2"/>
    <property type="match status" value="1"/>
</dbReference>
<dbReference type="GO" id="GO:0003700">
    <property type="term" value="F:DNA-binding transcription factor activity"/>
    <property type="evidence" value="ECO:0007669"/>
    <property type="project" value="InterPro"/>
</dbReference>
<evidence type="ECO:0000313" key="6">
    <source>
        <dbReference type="Proteomes" id="UP000515369"/>
    </source>
</evidence>
<dbReference type="KEGG" id="sfol:H3H32_32095"/>
<dbReference type="AlphaFoldDB" id="A0A7G5GUF7"/>
<keyword evidence="2" id="KW-0238">DNA-binding</keyword>
<dbReference type="SMART" id="SM00342">
    <property type="entry name" value="HTH_ARAC"/>
    <property type="match status" value="1"/>
</dbReference>
<protein>
    <submittedName>
        <fullName evidence="5">AraC family transcriptional regulator</fullName>
    </submittedName>
</protein>
<evidence type="ECO:0000256" key="2">
    <source>
        <dbReference type="ARBA" id="ARBA00023125"/>
    </source>
</evidence>
<dbReference type="InterPro" id="IPR018060">
    <property type="entry name" value="HTH_AraC"/>
</dbReference>
<dbReference type="GO" id="GO:0043565">
    <property type="term" value="F:sequence-specific DNA binding"/>
    <property type="evidence" value="ECO:0007669"/>
    <property type="project" value="InterPro"/>
</dbReference>
<organism evidence="5 6">
    <name type="scientific">Spirosoma foliorum</name>
    <dbReference type="NCBI Taxonomy" id="2710596"/>
    <lineage>
        <taxon>Bacteria</taxon>
        <taxon>Pseudomonadati</taxon>
        <taxon>Bacteroidota</taxon>
        <taxon>Cytophagia</taxon>
        <taxon>Cytophagales</taxon>
        <taxon>Cytophagaceae</taxon>
        <taxon>Spirosoma</taxon>
    </lineage>
</organism>
<dbReference type="InterPro" id="IPR050204">
    <property type="entry name" value="AraC_XylS_family_regulators"/>
</dbReference>
<evidence type="ECO:0000313" key="5">
    <source>
        <dbReference type="EMBL" id="QMW02499.1"/>
    </source>
</evidence>
<keyword evidence="6" id="KW-1185">Reference proteome</keyword>